<feature type="transmembrane region" description="Helical" evidence="1">
    <location>
        <begin position="29"/>
        <end position="45"/>
    </location>
</feature>
<gene>
    <name evidence="2" type="ORF">EPJ84_05940</name>
</gene>
<feature type="transmembrane region" description="Helical" evidence="1">
    <location>
        <begin position="6"/>
        <end position="22"/>
    </location>
</feature>
<organism evidence="2 3">
    <name type="scientific">Brachyspira aalborgi</name>
    <dbReference type="NCBI Taxonomy" id="29522"/>
    <lineage>
        <taxon>Bacteria</taxon>
        <taxon>Pseudomonadati</taxon>
        <taxon>Spirochaetota</taxon>
        <taxon>Spirochaetia</taxon>
        <taxon>Brachyspirales</taxon>
        <taxon>Brachyspiraceae</taxon>
        <taxon>Brachyspira</taxon>
    </lineage>
</organism>
<dbReference type="InterPro" id="IPR003474">
    <property type="entry name" value="Glcn_transporter"/>
</dbReference>
<evidence type="ECO:0000313" key="2">
    <source>
        <dbReference type="EMBL" id="TXJ50587.1"/>
    </source>
</evidence>
<feature type="transmembrane region" description="Helical" evidence="1">
    <location>
        <begin position="276"/>
        <end position="302"/>
    </location>
</feature>
<feature type="transmembrane region" description="Helical" evidence="1">
    <location>
        <begin position="359"/>
        <end position="383"/>
    </location>
</feature>
<feature type="transmembrane region" description="Helical" evidence="1">
    <location>
        <begin position="103"/>
        <end position="128"/>
    </location>
</feature>
<sequence length="462" mass="49112">MSDLRFIIGLIIGVILLITMVAKTKIHAFPALILSAIITGLIGGMDTTAIVKAITGGFGNTLSSIGIIIGFGVMMGQIFELSGAAETMALTFIKIFGKKRENIALAITGWVVSIPIFCDSGFILLSPIAKAISKKTSKSIFVLGYSLAVGLLISHHMILPTPGPLAATVNYGADLGQSILMGIIFCIPMLIGTLIYTNYVGSKIYQIPSDDGGWIREEKPNKKAEEDFELKPSRDDLPNAFLSFLPILLPIILILLGTVLGTVLGNIFKSADKSNAIISAINFVGNPVIAVGIGLLISIFTLTNKMSRNETLKVMELGITGCGVILLVTGAGGSFGQILKDSGVANSIAEFIASTKIPAILIPFVIATVVRFIVGSGTVAIVTSSSICAPLLNQLGINPTLGTMASCSGAMFFSYFNDSYFWVINRTLGVEDIKEQIRHWSINTTIGWAIGLITLLIFDIFI</sequence>
<feature type="transmembrane region" description="Helical" evidence="1">
    <location>
        <begin position="140"/>
        <end position="159"/>
    </location>
</feature>
<dbReference type="GO" id="GO:0015128">
    <property type="term" value="F:gluconate transmembrane transporter activity"/>
    <property type="evidence" value="ECO:0007669"/>
    <property type="project" value="InterPro"/>
</dbReference>
<name>A0A5C8FKG0_9SPIR</name>
<feature type="transmembrane region" description="Helical" evidence="1">
    <location>
        <begin position="395"/>
        <end position="416"/>
    </location>
</feature>
<accession>A0A5C8FKG0</accession>
<dbReference type="EMBL" id="SAYE01000012">
    <property type="protein sequence ID" value="TXJ50587.1"/>
    <property type="molecule type" value="Genomic_DNA"/>
</dbReference>
<dbReference type="PANTHER" id="PTHR30354">
    <property type="entry name" value="GNT FAMILY GLUCONATE TRANSPORTER"/>
    <property type="match status" value="1"/>
</dbReference>
<dbReference type="GO" id="GO:0005886">
    <property type="term" value="C:plasma membrane"/>
    <property type="evidence" value="ECO:0007669"/>
    <property type="project" value="TreeGrafter"/>
</dbReference>
<keyword evidence="1" id="KW-0472">Membrane</keyword>
<dbReference type="Pfam" id="PF02447">
    <property type="entry name" value="GntP_permease"/>
    <property type="match status" value="1"/>
</dbReference>
<feature type="transmembrane region" description="Helical" evidence="1">
    <location>
        <begin position="240"/>
        <end position="264"/>
    </location>
</feature>
<keyword evidence="1" id="KW-0812">Transmembrane</keyword>
<feature type="transmembrane region" description="Helical" evidence="1">
    <location>
        <begin position="440"/>
        <end position="461"/>
    </location>
</feature>
<dbReference type="Proteomes" id="UP000322307">
    <property type="component" value="Unassembled WGS sequence"/>
</dbReference>
<dbReference type="RefSeq" id="WP_147718005.1">
    <property type="nucleotide sequence ID" value="NZ_SAYE01000012.1"/>
</dbReference>
<evidence type="ECO:0000256" key="1">
    <source>
        <dbReference type="SAM" id="Phobius"/>
    </source>
</evidence>
<feature type="transmembrane region" description="Helical" evidence="1">
    <location>
        <begin position="179"/>
        <end position="199"/>
    </location>
</feature>
<feature type="transmembrane region" description="Helical" evidence="1">
    <location>
        <begin position="314"/>
        <end position="339"/>
    </location>
</feature>
<evidence type="ECO:0000313" key="3">
    <source>
        <dbReference type="Proteomes" id="UP000322307"/>
    </source>
</evidence>
<dbReference type="NCBIfam" id="TIGR00791">
    <property type="entry name" value="gntP"/>
    <property type="match status" value="1"/>
</dbReference>
<protein>
    <submittedName>
        <fullName evidence="2">GntP family permease</fullName>
    </submittedName>
</protein>
<dbReference type="PIRSF" id="PIRSF002746">
    <property type="entry name" value="Gluconate_transporter"/>
    <property type="match status" value="1"/>
</dbReference>
<reference evidence="2 3" key="1">
    <citation type="journal article" date="1992" name="Lakartidningen">
        <title>[Penicillin V and not amoxicillin is the first choice preparation in acute otitis].</title>
        <authorList>
            <person name="Kamme C."/>
            <person name="Lundgren K."/>
            <person name="Prellner K."/>
        </authorList>
    </citation>
    <scope>NUCLEOTIDE SEQUENCE [LARGE SCALE GENOMIC DNA]</scope>
    <source>
        <strain evidence="2 3">PC3939II</strain>
    </source>
</reference>
<keyword evidence="1" id="KW-1133">Transmembrane helix</keyword>
<comment type="caution">
    <text evidence="2">The sequence shown here is derived from an EMBL/GenBank/DDBJ whole genome shotgun (WGS) entry which is preliminary data.</text>
</comment>
<proteinExistence type="predicted"/>
<dbReference type="AlphaFoldDB" id="A0A5C8FKG0"/>
<dbReference type="PANTHER" id="PTHR30354:SF11">
    <property type="entry name" value="PERMEASE"/>
    <property type="match status" value="1"/>
</dbReference>